<evidence type="ECO:0000256" key="7">
    <source>
        <dbReference type="ARBA" id="ARBA00022833"/>
    </source>
</evidence>
<dbReference type="Proteomes" id="UP000697995">
    <property type="component" value="Unassembled WGS sequence"/>
</dbReference>
<accession>A0ABS1CSS6</accession>
<evidence type="ECO:0000313" key="13">
    <source>
        <dbReference type="Proteomes" id="UP000697995"/>
    </source>
</evidence>
<dbReference type="InterPro" id="IPR006311">
    <property type="entry name" value="TAT_signal"/>
</dbReference>
<comment type="similarity">
    <text evidence="10">Belongs to the peptidase M15 family.</text>
</comment>
<keyword evidence="9" id="KW-0961">Cell wall biogenesis/degradation</keyword>
<keyword evidence="13" id="KW-1185">Reference proteome</keyword>
<comment type="caution">
    <text evidence="12">The sequence shown here is derived from an EMBL/GenBank/DDBJ whole genome shotgun (WGS) entry which is preliminary data.</text>
</comment>
<evidence type="ECO:0000256" key="1">
    <source>
        <dbReference type="ARBA" id="ARBA00001947"/>
    </source>
</evidence>
<dbReference type="EMBL" id="NRSG01000016">
    <property type="protein sequence ID" value="MBK1657365.1"/>
    <property type="molecule type" value="Genomic_DNA"/>
</dbReference>
<keyword evidence="3" id="KW-0645">Protease</keyword>
<evidence type="ECO:0000256" key="6">
    <source>
        <dbReference type="ARBA" id="ARBA00022801"/>
    </source>
</evidence>
<reference evidence="12 13" key="1">
    <citation type="journal article" date="2020" name="Microorganisms">
        <title>Osmotic Adaptation and Compatible Solute Biosynthesis of Phototrophic Bacteria as Revealed from Genome Analyses.</title>
        <authorList>
            <person name="Imhoff J.F."/>
            <person name="Rahn T."/>
            <person name="Kunzel S."/>
            <person name="Keller A."/>
            <person name="Neulinger S.C."/>
        </authorList>
    </citation>
    <scope>NUCLEOTIDE SEQUENCE [LARGE SCALE GENOMIC DNA]</scope>
    <source>
        <strain evidence="12 13">DSM 15382</strain>
    </source>
</reference>
<dbReference type="Pfam" id="PF05951">
    <property type="entry name" value="Peptidase_M15_2"/>
    <property type="match status" value="1"/>
</dbReference>
<keyword evidence="5" id="KW-0732">Signal</keyword>
<sequence>MRGRWTPRACRAWPSCGRAEVAACLCCAGVSRRGLLRGFAAIGTGLACAAAGGGPALAQATGGAPRALRIHRMQTDEVFDGTYWRDGRYDRESLKQLDWLFRDPARDEATPMDPRLFDVMHVVAQEMDAQEGFQVISGYRSPETNAQRARESRRVSRASLHMSGMAADCRLPGRDSLALARLAAEMQIGGVGLYRRDGFVHLDCGPARRW</sequence>
<dbReference type="Gene3D" id="3.30.1380.10">
    <property type="match status" value="1"/>
</dbReference>
<evidence type="ECO:0000256" key="5">
    <source>
        <dbReference type="ARBA" id="ARBA00022729"/>
    </source>
</evidence>
<organism evidence="12 13">
    <name type="scientific">Paracraurococcus ruber</name>
    <dbReference type="NCBI Taxonomy" id="77675"/>
    <lineage>
        <taxon>Bacteria</taxon>
        <taxon>Pseudomonadati</taxon>
        <taxon>Pseudomonadota</taxon>
        <taxon>Alphaproteobacteria</taxon>
        <taxon>Acetobacterales</taxon>
        <taxon>Roseomonadaceae</taxon>
        <taxon>Paracraurococcus</taxon>
    </lineage>
</organism>
<protein>
    <recommendedName>
        <fullName evidence="11">Murein endopeptidase K</fullName>
    </recommendedName>
</protein>
<dbReference type="PANTHER" id="PTHR37425:SF1">
    <property type="entry name" value="OUTER MEMBRANE PROTEIN"/>
    <property type="match status" value="1"/>
</dbReference>
<evidence type="ECO:0000256" key="4">
    <source>
        <dbReference type="ARBA" id="ARBA00022723"/>
    </source>
</evidence>
<evidence type="ECO:0000256" key="8">
    <source>
        <dbReference type="ARBA" id="ARBA00023049"/>
    </source>
</evidence>
<dbReference type="InterPro" id="IPR010275">
    <property type="entry name" value="MepK"/>
</dbReference>
<keyword evidence="4" id="KW-0479">Metal-binding</keyword>
<keyword evidence="6" id="KW-0378">Hydrolase</keyword>
<proteinExistence type="inferred from homology"/>
<evidence type="ECO:0000256" key="10">
    <source>
        <dbReference type="ARBA" id="ARBA00093448"/>
    </source>
</evidence>
<gene>
    <name evidence="12" type="ORF">CKO45_03865</name>
</gene>
<name>A0ABS1CSS6_9PROT</name>
<dbReference type="SUPFAM" id="SSF55166">
    <property type="entry name" value="Hedgehog/DD-peptidase"/>
    <property type="match status" value="1"/>
</dbReference>
<keyword evidence="7" id="KW-0862">Zinc</keyword>
<dbReference type="InterPro" id="IPR009045">
    <property type="entry name" value="Zn_M74/Hedgehog-like"/>
</dbReference>
<evidence type="ECO:0000256" key="3">
    <source>
        <dbReference type="ARBA" id="ARBA00022670"/>
    </source>
</evidence>
<dbReference type="PANTHER" id="PTHR37425">
    <property type="match status" value="1"/>
</dbReference>
<evidence type="ECO:0000256" key="2">
    <source>
        <dbReference type="ARBA" id="ARBA00004776"/>
    </source>
</evidence>
<keyword evidence="8" id="KW-0482">Metalloprotease</keyword>
<evidence type="ECO:0000256" key="11">
    <source>
        <dbReference type="ARBA" id="ARBA00093666"/>
    </source>
</evidence>
<evidence type="ECO:0000313" key="12">
    <source>
        <dbReference type="EMBL" id="MBK1657365.1"/>
    </source>
</evidence>
<evidence type="ECO:0000256" key="9">
    <source>
        <dbReference type="ARBA" id="ARBA00023316"/>
    </source>
</evidence>
<dbReference type="PROSITE" id="PS51318">
    <property type="entry name" value="TAT"/>
    <property type="match status" value="1"/>
</dbReference>
<comment type="cofactor">
    <cofactor evidence="1">
        <name>Zn(2+)</name>
        <dbReference type="ChEBI" id="CHEBI:29105"/>
    </cofactor>
</comment>
<comment type="pathway">
    <text evidence="2">Cell wall biogenesis; cell wall polysaccharide biosynthesis.</text>
</comment>